<dbReference type="InterPro" id="IPR006976">
    <property type="entry name" value="VanZ-like"/>
</dbReference>
<comment type="caution">
    <text evidence="3">The sequence shown here is derived from an EMBL/GenBank/DDBJ whole genome shotgun (WGS) entry which is preliminary data.</text>
</comment>
<organism evidence="3 4">
    <name type="scientific">Effusibacillus consociatus</name>
    <dbReference type="NCBI Taxonomy" id="1117041"/>
    <lineage>
        <taxon>Bacteria</taxon>
        <taxon>Bacillati</taxon>
        <taxon>Bacillota</taxon>
        <taxon>Bacilli</taxon>
        <taxon>Bacillales</taxon>
        <taxon>Alicyclobacillaceae</taxon>
        <taxon>Effusibacillus</taxon>
    </lineage>
</organism>
<keyword evidence="1" id="KW-0812">Transmembrane</keyword>
<evidence type="ECO:0000313" key="4">
    <source>
        <dbReference type="Proteomes" id="UP001596002"/>
    </source>
</evidence>
<feature type="domain" description="VanZ-like" evidence="2">
    <location>
        <begin position="16"/>
        <end position="94"/>
    </location>
</feature>
<feature type="transmembrane region" description="Helical" evidence="1">
    <location>
        <begin position="74"/>
        <end position="94"/>
    </location>
</feature>
<accession>A0ABV9Q5H6</accession>
<dbReference type="Pfam" id="PF04892">
    <property type="entry name" value="VanZ"/>
    <property type="match status" value="1"/>
</dbReference>
<evidence type="ECO:0000256" key="1">
    <source>
        <dbReference type="SAM" id="Phobius"/>
    </source>
</evidence>
<keyword evidence="4" id="KW-1185">Reference proteome</keyword>
<sequence length="109" mass="12313">MSGVNPKEDPFGFIEFLFRKAAHVFIYATLAILTYLLIRPYKTRGIWKGTIILLFIFLIATADEWIQSTTPLRYAAIQDVILDLVGACFGVLLVSREKKSNKPHPASIQ</sequence>
<evidence type="ECO:0000313" key="3">
    <source>
        <dbReference type="EMBL" id="MFC4769450.1"/>
    </source>
</evidence>
<evidence type="ECO:0000259" key="2">
    <source>
        <dbReference type="Pfam" id="PF04892"/>
    </source>
</evidence>
<proteinExistence type="predicted"/>
<dbReference type="NCBIfam" id="NF037970">
    <property type="entry name" value="vanZ_1"/>
    <property type="match status" value="1"/>
</dbReference>
<dbReference type="EMBL" id="JBHSHC010000132">
    <property type="protein sequence ID" value="MFC4769450.1"/>
    <property type="molecule type" value="Genomic_DNA"/>
</dbReference>
<dbReference type="Proteomes" id="UP001596002">
    <property type="component" value="Unassembled WGS sequence"/>
</dbReference>
<reference evidence="4" key="1">
    <citation type="journal article" date="2019" name="Int. J. Syst. Evol. Microbiol.">
        <title>The Global Catalogue of Microorganisms (GCM) 10K type strain sequencing project: providing services to taxonomists for standard genome sequencing and annotation.</title>
        <authorList>
            <consortium name="The Broad Institute Genomics Platform"/>
            <consortium name="The Broad Institute Genome Sequencing Center for Infectious Disease"/>
            <person name="Wu L."/>
            <person name="Ma J."/>
        </authorList>
    </citation>
    <scope>NUCLEOTIDE SEQUENCE [LARGE SCALE GENOMIC DNA]</scope>
    <source>
        <strain evidence="4">WYCCWR 12678</strain>
    </source>
</reference>
<protein>
    <submittedName>
        <fullName evidence="3">VanZ family protein</fullName>
    </submittedName>
</protein>
<feature type="transmembrane region" description="Helical" evidence="1">
    <location>
        <begin position="20"/>
        <end position="38"/>
    </location>
</feature>
<keyword evidence="1" id="KW-0472">Membrane</keyword>
<feature type="transmembrane region" description="Helical" evidence="1">
    <location>
        <begin position="45"/>
        <end position="62"/>
    </location>
</feature>
<name>A0ABV9Q5H6_9BACL</name>
<keyword evidence="1" id="KW-1133">Transmembrane helix</keyword>
<dbReference type="RefSeq" id="WP_380028152.1">
    <property type="nucleotide sequence ID" value="NZ_JBHSHC010000132.1"/>
</dbReference>
<gene>
    <name evidence="3" type="ORF">ACFO8Q_19140</name>
</gene>